<dbReference type="EMBL" id="CP058560">
    <property type="protein sequence ID" value="QUH22650.1"/>
    <property type="molecule type" value="Genomic_DNA"/>
</dbReference>
<evidence type="ECO:0000313" key="10">
    <source>
        <dbReference type="EMBL" id="QUH22650.1"/>
    </source>
</evidence>
<evidence type="ECO:0000256" key="3">
    <source>
        <dbReference type="ARBA" id="ARBA00022553"/>
    </source>
</evidence>
<dbReference type="Gene3D" id="3.30.565.10">
    <property type="entry name" value="Histidine kinase-like ATPase, C-terminal domain"/>
    <property type="match status" value="1"/>
</dbReference>
<keyword evidence="8" id="KW-0472">Membrane</keyword>
<accession>A0A8T8K6H9</accession>
<dbReference type="Pfam" id="PF07568">
    <property type="entry name" value="HisKA_2"/>
    <property type="match status" value="1"/>
</dbReference>
<evidence type="ECO:0000313" key="11">
    <source>
        <dbReference type="Proteomes" id="UP000681041"/>
    </source>
</evidence>
<feature type="domain" description="Histidine kinase" evidence="9">
    <location>
        <begin position="396"/>
        <end position="588"/>
    </location>
</feature>
<dbReference type="PROSITE" id="PS50109">
    <property type="entry name" value="HIS_KIN"/>
    <property type="match status" value="1"/>
</dbReference>
<dbReference type="EC" id="2.7.13.3" evidence="2"/>
<keyword evidence="5" id="KW-0547">Nucleotide-binding</keyword>
<dbReference type="InterPro" id="IPR005467">
    <property type="entry name" value="His_kinase_dom"/>
</dbReference>
<keyword evidence="6" id="KW-0418">Kinase</keyword>
<dbReference type="GO" id="GO:0005524">
    <property type="term" value="F:ATP binding"/>
    <property type="evidence" value="ECO:0007669"/>
    <property type="project" value="UniProtKB-KW"/>
</dbReference>
<evidence type="ECO:0000256" key="6">
    <source>
        <dbReference type="ARBA" id="ARBA00022777"/>
    </source>
</evidence>
<feature type="transmembrane region" description="Helical" evidence="8">
    <location>
        <begin position="99"/>
        <end position="115"/>
    </location>
</feature>
<evidence type="ECO:0000256" key="1">
    <source>
        <dbReference type="ARBA" id="ARBA00000085"/>
    </source>
</evidence>
<dbReference type="InterPro" id="IPR036890">
    <property type="entry name" value="HATPase_C_sf"/>
</dbReference>
<feature type="transmembrane region" description="Helical" evidence="8">
    <location>
        <begin position="230"/>
        <end position="251"/>
    </location>
</feature>
<sequence length="593" mass="66785">MALIIIIFSTLCILGWLFQLPLLKGEILNSPASRLNSLLLFLVTGGSLLVLNRRSSTNINLLVSIIGLFIFLVGFFTTMANITGTLIFSIPGLEVESRPLSSFNFILFGGALFLFSRKKFFSIAQIFSFLAGLIGYMGLMIYLFGAAHILSSNIYSLMAIYSTILHTLVALSLLSLYPQEGIIRILHEDRYGSYMARKMLPVSLLAVTLIGISSSFLVDFLGFSANMGEILIMVMVVGFLFPFILWTAHYLNTLHHKQQLYQQRVKIIEGFYEDTLEGLLEGVLVTGGVNEIIYYNSHMQELFPELDKHVKKLNDFFQDRIPELKSYYNKSRTEMVPISIPAIKIREKYLSGWIIPQMNDGIFNGSIITFSDVTKQKEAELVRESSLKEKELLLGEIHHRVKNNMQIISSLLRLQGGQFTQEDVKEAFTESQNRIKTMALVHETLYQSDSFSQIALSLFIQKLINGLLSTFQPHGGPIRLESKLDPVKLGIDQCIPLGLVLNELVTNSFKHAFPHKKEGTITVILQKKDQKIILKVKDDGVGLQNRKLEDAPTLGLTLIKGLAEQLDADLHFESNNGLEVEISFQETGYDERI</sequence>
<evidence type="ECO:0000256" key="8">
    <source>
        <dbReference type="SAM" id="Phobius"/>
    </source>
</evidence>
<feature type="transmembrane region" description="Helical" evidence="8">
    <location>
        <begin position="199"/>
        <end position="218"/>
    </location>
</feature>
<dbReference type="RefSeq" id="WP_211533594.1">
    <property type="nucleotide sequence ID" value="NZ_CP058560.1"/>
</dbReference>
<dbReference type="AlphaFoldDB" id="A0A8T8K6H9"/>
<keyword evidence="3" id="KW-0597">Phosphoprotein</keyword>
<comment type="catalytic activity">
    <reaction evidence="1">
        <text>ATP + protein L-histidine = ADP + protein N-phospho-L-histidine.</text>
        <dbReference type="EC" id="2.7.13.3"/>
    </reaction>
</comment>
<gene>
    <name evidence="10" type="ORF">HYG87_02125</name>
</gene>
<reference evidence="10" key="1">
    <citation type="submission" date="2020-07" db="EMBL/GenBank/DDBJ databases">
        <title>Methanobacterium. sp. MethCan genome.</title>
        <authorList>
            <person name="Postec A."/>
            <person name="Quemeneur M."/>
        </authorList>
    </citation>
    <scope>NUCLEOTIDE SEQUENCE</scope>
    <source>
        <strain evidence="10">MethCAN</strain>
    </source>
</reference>
<name>A0A8T8K6H9_9EURY</name>
<dbReference type="GO" id="GO:0004673">
    <property type="term" value="F:protein histidine kinase activity"/>
    <property type="evidence" value="ECO:0007669"/>
    <property type="project" value="UniProtKB-EC"/>
</dbReference>
<evidence type="ECO:0000256" key="4">
    <source>
        <dbReference type="ARBA" id="ARBA00022679"/>
    </source>
</evidence>
<feature type="transmembrane region" description="Helical" evidence="8">
    <location>
        <begin position="127"/>
        <end position="149"/>
    </location>
</feature>
<dbReference type="PANTHER" id="PTHR41523:SF8">
    <property type="entry name" value="ETHYLENE RESPONSE SENSOR PROTEIN"/>
    <property type="match status" value="1"/>
</dbReference>
<dbReference type="SUPFAM" id="SSF55874">
    <property type="entry name" value="ATPase domain of HSP90 chaperone/DNA topoisomerase II/histidine kinase"/>
    <property type="match status" value="1"/>
</dbReference>
<dbReference type="Proteomes" id="UP000681041">
    <property type="component" value="Chromosome"/>
</dbReference>
<evidence type="ECO:0000256" key="5">
    <source>
        <dbReference type="ARBA" id="ARBA00022741"/>
    </source>
</evidence>
<keyword evidence="8" id="KW-0812">Transmembrane</keyword>
<dbReference type="OrthoDB" id="82465at2157"/>
<dbReference type="Gene3D" id="3.30.450.20">
    <property type="entry name" value="PAS domain"/>
    <property type="match status" value="1"/>
</dbReference>
<keyword evidence="8" id="KW-1133">Transmembrane helix</keyword>
<dbReference type="Pfam" id="PF02518">
    <property type="entry name" value="HATPase_c"/>
    <property type="match status" value="1"/>
</dbReference>
<dbReference type="SMART" id="SM00387">
    <property type="entry name" value="HATPase_c"/>
    <property type="match status" value="1"/>
</dbReference>
<feature type="transmembrane region" description="Helical" evidence="8">
    <location>
        <begin position="59"/>
        <end position="79"/>
    </location>
</feature>
<feature type="transmembrane region" description="Helical" evidence="8">
    <location>
        <begin position="35"/>
        <end position="52"/>
    </location>
</feature>
<evidence type="ECO:0000256" key="2">
    <source>
        <dbReference type="ARBA" id="ARBA00012438"/>
    </source>
</evidence>
<organism evidence="10 11">
    <name type="scientific">Methanobacterium alkalithermotolerans</name>
    <dbReference type="NCBI Taxonomy" id="2731220"/>
    <lineage>
        <taxon>Archaea</taxon>
        <taxon>Methanobacteriati</taxon>
        <taxon>Methanobacteriota</taxon>
        <taxon>Methanomada group</taxon>
        <taxon>Methanobacteria</taxon>
        <taxon>Methanobacteriales</taxon>
        <taxon>Methanobacteriaceae</taxon>
        <taxon>Methanobacterium</taxon>
    </lineage>
</organism>
<keyword evidence="11" id="KW-1185">Reference proteome</keyword>
<dbReference type="GeneID" id="64819523"/>
<dbReference type="PANTHER" id="PTHR41523">
    <property type="entry name" value="TWO-COMPONENT SYSTEM SENSOR PROTEIN"/>
    <property type="match status" value="1"/>
</dbReference>
<protein>
    <recommendedName>
        <fullName evidence="2">histidine kinase</fullName>
        <ecNumber evidence="2">2.7.13.3</ecNumber>
    </recommendedName>
</protein>
<evidence type="ECO:0000256" key="7">
    <source>
        <dbReference type="ARBA" id="ARBA00022840"/>
    </source>
</evidence>
<proteinExistence type="predicted"/>
<dbReference type="KEGG" id="meme:HYG87_02125"/>
<dbReference type="InterPro" id="IPR011495">
    <property type="entry name" value="Sig_transdc_His_kin_sub2_dim/P"/>
</dbReference>
<feature type="transmembrane region" description="Helical" evidence="8">
    <location>
        <begin position="155"/>
        <end position="178"/>
    </location>
</feature>
<dbReference type="InterPro" id="IPR003594">
    <property type="entry name" value="HATPase_dom"/>
</dbReference>
<keyword evidence="7 10" id="KW-0067">ATP-binding</keyword>
<evidence type="ECO:0000259" key="9">
    <source>
        <dbReference type="PROSITE" id="PS50109"/>
    </source>
</evidence>
<keyword evidence="4" id="KW-0808">Transferase</keyword>